<accession>A0ABQ3VPY4</accession>
<comment type="caution">
    <text evidence="2">The sequence shown here is derived from an EMBL/GenBank/DDBJ whole genome shotgun (WGS) entry which is preliminary data.</text>
</comment>
<dbReference type="Proteomes" id="UP000635565">
    <property type="component" value="Unassembled WGS sequence"/>
</dbReference>
<keyword evidence="3" id="KW-1185">Reference proteome</keyword>
<dbReference type="EMBL" id="BNJJ01000015">
    <property type="protein sequence ID" value="GHO87166.1"/>
    <property type="molecule type" value="Genomic_DNA"/>
</dbReference>
<proteinExistence type="predicted"/>
<evidence type="ECO:0000256" key="1">
    <source>
        <dbReference type="SAM" id="MobiDB-lite"/>
    </source>
</evidence>
<feature type="region of interest" description="Disordered" evidence="1">
    <location>
        <begin position="1"/>
        <end position="21"/>
    </location>
</feature>
<gene>
    <name evidence="2" type="ORF">KSZ_51720</name>
</gene>
<reference evidence="2 3" key="1">
    <citation type="journal article" date="2021" name="Int. J. Syst. Evol. Microbiol.">
        <title>Reticulibacter mediterranei gen. nov., sp. nov., within the new family Reticulibacteraceae fam. nov., and Ktedonospora formicarum gen. nov., sp. nov., Ktedonobacter robiniae sp. nov., Dictyobacter formicarum sp. nov. and Dictyobacter arantiisoli sp. nov., belonging to the class Ktedonobacteria.</title>
        <authorList>
            <person name="Yabe S."/>
            <person name="Zheng Y."/>
            <person name="Wang C.M."/>
            <person name="Sakai Y."/>
            <person name="Abe K."/>
            <person name="Yokota A."/>
            <person name="Donadio S."/>
            <person name="Cavaletti L."/>
            <person name="Monciardini P."/>
        </authorList>
    </citation>
    <scope>NUCLEOTIDE SEQUENCE [LARGE SCALE GENOMIC DNA]</scope>
    <source>
        <strain evidence="2 3">SOSP1-9</strain>
    </source>
</reference>
<organism evidence="2 3">
    <name type="scientific">Dictyobacter formicarum</name>
    <dbReference type="NCBI Taxonomy" id="2778368"/>
    <lineage>
        <taxon>Bacteria</taxon>
        <taxon>Bacillati</taxon>
        <taxon>Chloroflexota</taxon>
        <taxon>Ktedonobacteria</taxon>
        <taxon>Ktedonobacterales</taxon>
        <taxon>Dictyobacteraceae</taxon>
        <taxon>Dictyobacter</taxon>
    </lineage>
</organism>
<evidence type="ECO:0000313" key="2">
    <source>
        <dbReference type="EMBL" id="GHO87166.1"/>
    </source>
</evidence>
<evidence type="ECO:0000313" key="3">
    <source>
        <dbReference type="Proteomes" id="UP000635565"/>
    </source>
</evidence>
<name>A0ABQ3VPY4_9CHLR</name>
<protein>
    <submittedName>
        <fullName evidence="2">Uncharacterized protein</fullName>
    </submittedName>
</protein>
<sequence length="72" mass="8148">MTIRPLLAPPAQPKEQRPRQIRPMRVWTTLTPAQQTAVFQEVVTMCQECLLTAEEASHDAHSPLAENYVHPS</sequence>